<dbReference type="InterPro" id="IPR052761">
    <property type="entry name" value="Fungal_Detox/Toxin_TFs"/>
</dbReference>
<organism evidence="4">
    <name type="scientific">Fusarium oxysporum f. sp. vasinfectum 25433</name>
    <dbReference type="NCBI Taxonomy" id="1089449"/>
    <lineage>
        <taxon>Eukaryota</taxon>
        <taxon>Fungi</taxon>
        <taxon>Dikarya</taxon>
        <taxon>Ascomycota</taxon>
        <taxon>Pezizomycotina</taxon>
        <taxon>Sordariomycetes</taxon>
        <taxon>Hypocreomycetidae</taxon>
        <taxon>Hypocreales</taxon>
        <taxon>Nectriaceae</taxon>
        <taxon>Fusarium</taxon>
        <taxon>Fusarium oxysporum species complex</taxon>
    </lineage>
</organism>
<dbReference type="HOGENOM" id="CLU_026723_0_0_1"/>
<evidence type="ECO:0000256" key="2">
    <source>
        <dbReference type="ARBA" id="ARBA00023242"/>
    </source>
</evidence>
<evidence type="ECO:0000259" key="3">
    <source>
        <dbReference type="PROSITE" id="PS50048"/>
    </source>
</evidence>
<dbReference type="SMART" id="SM00066">
    <property type="entry name" value="GAL4"/>
    <property type="match status" value="1"/>
</dbReference>
<dbReference type="Pfam" id="PF00172">
    <property type="entry name" value="Zn_clus"/>
    <property type="match status" value="1"/>
</dbReference>
<dbReference type="Pfam" id="PF04082">
    <property type="entry name" value="Fungal_trans"/>
    <property type="match status" value="1"/>
</dbReference>
<dbReference type="CDD" id="cd00067">
    <property type="entry name" value="GAL4"/>
    <property type="match status" value="1"/>
</dbReference>
<dbReference type="CDD" id="cd12148">
    <property type="entry name" value="fungal_TF_MHR"/>
    <property type="match status" value="1"/>
</dbReference>
<dbReference type="InterPro" id="IPR007219">
    <property type="entry name" value="XnlR_reg_dom"/>
</dbReference>
<reference evidence="4" key="2">
    <citation type="submission" date="2012-05" db="EMBL/GenBank/DDBJ databases">
        <title>The Genome Annotation of Fusarium oxysporum Cotton.</title>
        <authorList>
            <consortium name="The Broad Institute Genomics Platform"/>
            <person name="Ma L.-J."/>
            <person name="Corby-Kistler H."/>
            <person name="Broz K."/>
            <person name="Gale L.R."/>
            <person name="Jonkers W."/>
            <person name="O'Donnell K."/>
            <person name="Ploetz R."/>
            <person name="Steinberg C."/>
            <person name="Schwartz D.C."/>
            <person name="VanEtten H."/>
            <person name="Zhou S."/>
            <person name="Young S.K."/>
            <person name="Zeng Q."/>
            <person name="Gargeya S."/>
            <person name="Fitzgerald M."/>
            <person name="Abouelleil A."/>
            <person name="Alvarado L."/>
            <person name="Chapman S.B."/>
            <person name="Gainer-Dewar J."/>
            <person name="Goldberg J."/>
            <person name="Griggs A."/>
            <person name="Gujja S."/>
            <person name="Hansen M."/>
            <person name="Howarth C."/>
            <person name="Imamovic A."/>
            <person name="Ireland A."/>
            <person name="Larimer J."/>
            <person name="McCowan C."/>
            <person name="Murphy C."/>
            <person name="Pearson M."/>
            <person name="Poon T.W."/>
            <person name="Priest M."/>
            <person name="Roberts A."/>
            <person name="Saif S."/>
            <person name="Shea T."/>
            <person name="Sykes S."/>
            <person name="Wortman J."/>
            <person name="Nusbaum C."/>
            <person name="Birren B."/>
        </authorList>
    </citation>
    <scope>NUCLEOTIDE SEQUENCE</scope>
    <source>
        <strain evidence="4">25433</strain>
    </source>
</reference>
<dbReference type="EMBL" id="JH658091">
    <property type="protein sequence ID" value="EXM14036.1"/>
    <property type="molecule type" value="Genomic_DNA"/>
</dbReference>
<evidence type="ECO:0000256" key="1">
    <source>
        <dbReference type="ARBA" id="ARBA00022723"/>
    </source>
</evidence>
<dbReference type="GO" id="GO:0008270">
    <property type="term" value="F:zinc ion binding"/>
    <property type="evidence" value="ECO:0007669"/>
    <property type="project" value="InterPro"/>
</dbReference>
<sequence>MASSQPSAPRSKPPRKRSIQACLTCRSRKVRCDVSLHGQPCTNCSLDEKQCLIPQGLTVWNQVTSRAKRRASQQTSDSIVVKDSAPKSAAAKNNDIIDPIAISETASSLDFLQPAEITTPWRSGSMDILDFNDVLCPTPKEPYGFSFSGEQLSLPSFFANVSQYDAGAFLPMGSAVLPLDRPLRADRGLVMYSHYRFLTAGNIHAIPHQDVTYLEAQGCLHVPIAPILDVFMSKYFAHIHLFLPLIDEGDFWDMYSQSSQSRDTISLVVLYAMLFTSCNFVPVESLKQLGYSDIHTARADLYRKTKLLYDHEIESGHLPLAQGALLLMNWVPNVPVNTSPNPWKTWHSLALRHAENISAHRYATVSDVSSLASPAQKRYFRSVRRLWWCCIIMDRLSPLCTRFRPQITPDSFALDTYVPLGFNDFQTEIHRSRVFAPAIKRRHIDLFAKFLELILVLTDVLSIAFPFESKVEISPESALGSDAQVQKCRRSLAAWYESATVDFPLFDGQERDRRIDKRDLVNSVILYTNLMYIYYHTACITLCNYRIFNRLSIGRSSVSNLVPEDVTIQGSEICRDVECSALGLTRCVGALTCYRLTNCLPVTTLACIATPLALQLITSRLSSLRRELALDHINRCSEIDPVSNQSRLDVLIEATDAFLPHYYGVDWVKETAKHTADLAQAYNQRLAQLDREAVTDWGQILITYPDTYLRLTWTVDLCISRGKVPEDQDFPLCIRIGSDKAQRASLDSGDKFDACQYLDGSSERSLSDLDQLLGLAEPSVEQAWDEMMLFENGFDKETESIPV</sequence>
<dbReference type="GO" id="GO:0003677">
    <property type="term" value="F:DNA binding"/>
    <property type="evidence" value="ECO:0007669"/>
    <property type="project" value="InterPro"/>
</dbReference>
<accession>X0KZD3</accession>
<dbReference type="PANTHER" id="PTHR47425:SF2">
    <property type="entry name" value="FARB-RELATED"/>
    <property type="match status" value="1"/>
</dbReference>
<proteinExistence type="predicted"/>
<name>X0KZD3_FUSOX</name>
<dbReference type="PANTHER" id="PTHR47425">
    <property type="entry name" value="FARB-RELATED"/>
    <property type="match status" value="1"/>
</dbReference>
<reference evidence="4" key="1">
    <citation type="submission" date="2011-11" db="EMBL/GenBank/DDBJ databases">
        <title>The Genome Sequence of Fusarium oxysporum Cotton.</title>
        <authorList>
            <consortium name="The Broad Institute Genome Sequencing Platform"/>
            <person name="Ma L.-J."/>
            <person name="Gale L.R."/>
            <person name="Schwartz D.C."/>
            <person name="Zhou S."/>
            <person name="Corby-Kistler H."/>
            <person name="Young S.K."/>
            <person name="Zeng Q."/>
            <person name="Gargeya S."/>
            <person name="Fitzgerald M."/>
            <person name="Haas B."/>
            <person name="Abouelleil A."/>
            <person name="Alvarado L."/>
            <person name="Arachchi H.M."/>
            <person name="Berlin A."/>
            <person name="Brown A."/>
            <person name="Chapman S.B."/>
            <person name="Chen Z."/>
            <person name="Dunbar C."/>
            <person name="Freedman E."/>
            <person name="Gearin G."/>
            <person name="Goldberg J."/>
            <person name="Griggs A."/>
            <person name="Gujja S."/>
            <person name="Heiman D."/>
            <person name="Howarth C."/>
            <person name="Larson L."/>
            <person name="Lui A."/>
            <person name="MacDonald P.J.P."/>
            <person name="Montmayeur A."/>
            <person name="Murphy C."/>
            <person name="Neiman D."/>
            <person name="Pearson M."/>
            <person name="Priest M."/>
            <person name="Roberts A."/>
            <person name="Saif S."/>
            <person name="Shea T."/>
            <person name="Shenoy N."/>
            <person name="Sisk P."/>
            <person name="Stolte C."/>
            <person name="Sykes S."/>
            <person name="Wortman J."/>
            <person name="Nusbaum C."/>
            <person name="Birren B."/>
        </authorList>
    </citation>
    <scope>NUCLEOTIDE SEQUENCE [LARGE SCALE GENOMIC DNA]</scope>
    <source>
        <strain evidence="4">25433</strain>
    </source>
</reference>
<dbReference type="OrthoDB" id="5121955at2759"/>
<dbReference type="InterPro" id="IPR036864">
    <property type="entry name" value="Zn2-C6_fun-type_DNA-bd_sf"/>
</dbReference>
<dbReference type="PROSITE" id="PS00463">
    <property type="entry name" value="ZN2_CY6_FUNGAL_1"/>
    <property type="match status" value="1"/>
</dbReference>
<gene>
    <name evidence="4" type="ORF">FOTG_17535</name>
</gene>
<protein>
    <recommendedName>
        <fullName evidence="3">Zn(2)-C6 fungal-type domain-containing protein</fullName>
    </recommendedName>
</protein>
<dbReference type="AlphaFoldDB" id="X0KZD3"/>
<dbReference type="SUPFAM" id="SSF57701">
    <property type="entry name" value="Zn2/Cys6 DNA-binding domain"/>
    <property type="match status" value="1"/>
</dbReference>
<dbReference type="PROSITE" id="PS50048">
    <property type="entry name" value="ZN2_CY6_FUNGAL_2"/>
    <property type="match status" value="1"/>
</dbReference>
<dbReference type="GO" id="GO:0000981">
    <property type="term" value="F:DNA-binding transcription factor activity, RNA polymerase II-specific"/>
    <property type="evidence" value="ECO:0007669"/>
    <property type="project" value="InterPro"/>
</dbReference>
<dbReference type="Gene3D" id="4.10.240.10">
    <property type="entry name" value="Zn(2)-C6 fungal-type DNA-binding domain"/>
    <property type="match status" value="1"/>
</dbReference>
<dbReference type="InterPro" id="IPR001138">
    <property type="entry name" value="Zn2Cys6_DnaBD"/>
</dbReference>
<feature type="domain" description="Zn(2)-C6 fungal-type" evidence="3">
    <location>
        <begin position="21"/>
        <end position="53"/>
    </location>
</feature>
<keyword evidence="2" id="KW-0539">Nucleus</keyword>
<dbReference type="Proteomes" id="UP000030701">
    <property type="component" value="Unassembled WGS sequence"/>
</dbReference>
<keyword evidence="1" id="KW-0479">Metal-binding</keyword>
<evidence type="ECO:0000313" key="4">
    <source>
        <dbReference type="EMBL" id="EXM14036.1"/>
    </source>
</evidence>
<dbReference type="GO" id="GO:0006351">
    <property type="term" value="P:DNA-templated transcription"/>
    <property type="evidence" value="ECO:0007669"/>
    <property type="project" value="InterPro"/>
</dbReference>